<dbReference type="Proteomes" id="UP000276133">
    <property type="component" value="Unassembled WGS sequence"/>
</dbReference>
<gene>
    <name evidence="1" type="ORF">BpHYR1_012086</name>
</gene>
<evidence type="ECO:0000313" key="2">
    <source>
        <dbReference type="Proteomes" id="UP000276133"/>
    </source>
</evidence>
<dbReference type="EMBL" id="REGN01000846">
    <property type="protein sequence ID" value="RNA38641.1"/>
    <property type="molecule type" value="Genomic_DNA"/>
</dbReference>
<sequence length="90" mass="10746">MVDWRFRESNCGFINKYDQKISKKSKNAKILKKSSIFWNFTFYVFALTNKKNKRSSQKTESYDLKRRVQNCCKDTDSTNTREANKNQSND</sequence>
<name>A0A3M7SS00_BRAPC</name>
<dbReference type="AlphaFoldDB" id="A0A3M7SS00"/>
<keyword evidence="2" id="KW-1185">Reference proteome</keyword>
<organism evidence="1 2">
    <name type="scientific">Brachionus plicatilis</name>
    <name type="common">Marine rotifer</name>
    <name type="synonym">Brachionus muelleri</name>
    <dbReference type="NCBI Taxonomy" id="10195"/>
    <lineage>
        <taxon>Eukaryota</taxon>
        <taxon>Metazoa</taxon>
        <taxon>Spiralia</taxon>
        <taxon>Gnathifera</taxon>
        <taxon>Rotifera</taxon>
        <taxon>Eurotatoria</taxon>
        <taxon>Monogononta</taxon>
        <taxon>Pseudotrocha</taxon>
        <taxon>Ploima</taxon>
        <taxon>Brachionidae</taxon>
        <taxon>Brachionus</taxon>
    </lineage>
</organism>
<accession>A0A3M7SS00</accession>
<evidence type="ECO:0000313" key="1">
    <source>
        <dbReference type="EMBL" id="RNA38641.1"/>
    </source>
</evidence>
<comment type="caution">
    <text evidence="1">The sequence shown here is derived from an EMBL/GenBank/DDBJ whole genome shotgun (WGS) entry which is preliminary data.</text>
</comment>
<protein>
    <submittedName>
        <fullName evidence="1">Uncharacterized protein</fullName>
    </submittedName>
</protein>
<proteinExistence type="predicted"/>
<reference evidence="1 2" key="1">
    <citation type="journal article" date="2018" name="Sci. Rep.">
        <title>Genomic signatures of local adaptation to the degree of environmental predictability in rotifers.</title>
        <authorList>
            <person name="Franch-Gras L."/>
            <person name="Hahn C."/>
            <person name="Garcia-Roger E.M."/>
            <person name="Carmona M.J."/>
            <person name="Serra M."/>
            <person name="Gomez A."/>
        </authorList>
    </citation>
    <scope>NUCLEOTIDE SEQUENCE [LARGE SCALE GENOMIC DNA]</scope>
    <source>
        <strain evidence="1">HYR1</strain>
    </source>
</reference>